<protein>
    <submittedName>
        <fullName evidence="2">Uncharacterized protein</fullName>
    </submittedName>
</protein>
<evidence type="ECO:0000313" key="3">
    <source>
        <dbReference type="Proteomes" id="UP000265663"/>
    </source>
</evidence>
<dbReference type="EMBL" id="KE747823">
    <property type="protein sequence ID" value="RMZ69839.1"/>
    <property type="molecule type" value="Genomic_DNA"/>
</dbReference>
<accession>A0A3M7M604</accession>
<gene>
    <name evidence="2" type="ORF">GMOD_00008763</name>
</gene>
<dbReference type="AlphaFoldDB" id="A0A3M7M604"/>
<feature type="region of interest" description="Disordered" evidence="1">
    <location>
        <begin position="102"/>
        <end position="154"/>
    </location>
</feature>
<reference evidence="2 3" key="1">
    <citation type="journal article" date="2014" name="PLoS ONE">
        <title>De novo Genome Assembly of the Fungal Plant Pathogen Pyrenophora semeniperda.</title>
        <authorList>
            <person name="Soliai M.M."/>
            <person name="Meyer S.E."/>
            <person name="Udall J.A."/>
            <person name="Elzinga D.E."/>
            <person name="Hermansen R.A."/>
            <person name="Bodily P.M."/>
            <person name="Hart A.A."/>
            <person name="Coleman C.E."/>
        </authorList>
    </citation>
    <scope>NUCLEOTIDE SEQUENCE [LARGE SCALE GENOMIC DNA]</scope>
    <source>
        <strain evidence="2 3">CCB06</strain>
        <tissue evidence="2">Mycelium</tissue>
    </source>
</reference>
<evidence type="ECO:0000313" key="2">
    <source>
        <dbReference type="EMBL" id="RMZ69839.1"/>
    </source>
</evidence>
<keyword evidence="3" id="KW-1185">Reference proteome</keyword>
<evidence type="ECO:0000256" key="1">
    <source>
        <dbReference type="SAM" id="MobiDB-lite"/>
    </source>
</evidence>
<dbReference type="OrthoDB" id="537467at2759"/>
<feature type="compositionally biased region" description="Basic and acidic residues" evidence="1">
    <location>
        <begin position="120"/>
        <end position="154"/>
    </location>
</feature>
<proteinExistence type="predicted"/>
<name>A0A3M7M604_9PLEO</name>
<sequence>MMSSLYFTTNHELSTISLHLHHLHPPTKPLPNNNNLAPKMTKPCTLCSTQRSILIRCQIDSTQTWHFVCPGACWKSVSGGIEDARGMKDVYPHYRYGGMWKERGVDGPVSAKKPRKVKERQREEVGLRRERSVEGGEGRSDRACGEEGDKVEEG</sequence>
<dbReference type="Proteomes" id="UP000265663">
    <property type="component" value="Unassembled WGS sequence"/>
</dbReference>
<organism evidence="2 3">
    <name type="scientific">Pyrenophora seminiperda CCB06</name>
    <dbReference type="NCBI Taxonomy" id="1302712"/>
    <lineage>
        <taxon>Eukaryota</taxon>
        <taxon>Fungi</taxon>
        <taxon>Dikarya</taxon>
        <taxon>Ascomycota</taxon>
        <taxon>Pezizomycotina</taxon>
        <taxon>Dothideomycetes</taxon>
        <taxon>Pleosporomycetidae</taxon>
        <taxon>Pleosporales</taxon>
        <taxon>Pleosporineae</taxon>
        <taxon>Pleosporaceae</taxon>
        <taxon>Pyrenophora</taxon>
    </lineage>
</organism>